<feature type="domain" description="Disease resistance N-terminal" evidence="9">
    <location>
        <begin position="5"/>
        <end position="90"/>
    </location>
</feature>
<keyword evidence="4" id="KW-0547">Nucleotide-binding</keyword>
<dbReference type="InterPro" id="IPR055414">
    <property type="entry name" value="LRR_R13L4/SHOC2-like"/>
</dbReference>
<evidence type="ECO:0000256" key="7">
    <source>
        <dbReference type="SAM" id="Coils"/>
    </source>
</evidence>
<dbReference type="CDD" id="cd14798">
    <property type="entry name" value="RX-CC_like"/>
    <property type="match status" value="1"/>
</dbReference>
<dbReference type="AlphaFoldDB" id="A0AAV6XF57"/>
<accession>A0AAV6XF57</accession>
<keyword evidence="6" id="KW-0067">ATP-binding</keyword>
<dbReference type="Pfam" id="PF23598">
    <property type="entry name" value="LRR_14"/>
    <property type="match status" value="1"/>
</dbReference>
<dbReference type="FunFam" id="3.40.50.300:FF:001091">
    <property type="entry name" value="Probable disease resistance protein At1g61300"/>
    <property type="match status" value="1"/>
</dbReference>
<feature type="domain" description="Disease resistance R13L4/SHOC-2-like LRR" evidence="11">
    <location>
        <begin position="535"/>
        <end position="811"/>
    </location>
</feature>
<keyword evidence="13" id="KW-1185">Reference proteome</keyword>
<dbReference type="InterPro" id="IPR044974">
    <property type="entry name" value="Disease_R_plants"/>
</dbReference>
<dbReference type="InterPro" id="IPR027417">
    <property type="entry name" value="P-loop_NTPase"/>
</dbReference>
<dbReference type="Pfam" id="PF23559">
    <property type="entry name" value="WHD_DRP"/>
    <property type="match status" value="1"/>
</dbReference>
<dbReference type="FunFam" id="1.10.10.10:FF:000322">
    <property type="entry name" value="Probable disease resistance protein At1g63360"/>
    <property type="match status" value="1"/>
</dbReference>
<dbReference type="Proteomes" id="UP000826271">
    <property type="component" value="Unassembled WGS sequence"/>
</dbReference>
<keyword evidence="3" id="KW-0677">Repeat</keyword>
<comment type="similarity">
    <text evidence="1">Belongs to the disease resistance NB-LRR family.</text>
</comment>
<dbReference type="SUPFAM" id="SSF52540">
    <property type="entry name" value="P-loop containing nucleoside triphosphate hydrolases"/>
    <property type="match status" value="1"/>
</dbReference>
<dbReference type="InterPro" id="IPR042197">
    <property type="entry name" value="Apaf_helical"/>
</dbReference>
<dbReference type="Gene3D" id="1.20.5.4130">
    <property type="match status" value="1"/>
</dbReference>
<dbReference type="GO" id="GO:0051607">
    <property type="term" value="P:defense response to virus"/>
    <property type="evidence" value="ECO:0007669"/>
    <property type="project" value="UniProtKB-ARBA"/>
</dbReference>
<keyword evidence="7" id="KW-0175">Coiled coil</keyword>
<evidence type="ECO:0000313" key="13">
    <source>
        <dbReference type="Proteomes" id="UP000826271"/>
    </source>
</evidence>
<dbReference type="InterPro" id="IPR058922">
    <property type="entry name" value="WHD_DRP"/>
</dbReference>
<feature type="domain" description="NB-ARC" evidence="8">
    <location>
        <begin position="165"/>
        <end position="332"/>
    </location>
</feature>
<dbReference type="GO" id="GO:0043531">
    <property type="term" value="F:ADP binding"/>
    <property type="evidence" value="ECO:0007669"/>
    <property type="project" value="InterPro"/>
</dbReference>
<evidence type="ECO:0000256" key="4">
    <source>
        <dbReference type="ARBA" id="ARBA00022741"/>
    </source>
</evidence>
<sequence length="854" mass="97674">MADPAVTFLLGNLKQLMEYYADLILGAENELEKLEKELDSLKAFLKDAAKMSKKAEFFKVTENQIREAVYSAEDTIDSCLIQLAAEKAAGNTLSCTIFSTKRVSLAEEVKSLRENIIKPACDLAWKTFANLRIDDRSRKSAEDTWTVAKAPNREDDIVGFRDQEEVLIGYLMEKKDELDVITIVGMPGLGKTTLASKIFNNEGIKCVFDHHIWIEVSQHFSLNNLFQRILDAIAKTKDISNLSHIQTLDAKVRNCLEGVKFLLVLDDIWSIKAWNDIQCALPKKNNLGKVLITSRENKVGMHANVNRKPHMLRMLTEDESWELLQLEVFGKQKRCPPEFQHIGKYIAARCGGLPLNLVVLKGILLNENVEAWKKVAENVRQYFKSDVVLLSYMAMPKELRDCFLYLGIFPEDYEVPAKTLFRLWMAEGFIHHKEGQSLEETAEENLDELINMNLVKVVKIHRSTRKVKTCRVHDVIRHFCITKAAIEEQNLFKEIKVTKGQVFDPPLPDKLKYRRLCIHFHLAKFLSEKKEGLGVRSFLCFYREACTLDPNHISSITESFKLLRVLDVMSTKFTIFPTKVNKLIHLRYITLSFEDLDVVPKSISELRFLQTLIVNTTKRTLKIEANIWNMSQLRHLVTKASIILVGQREGNGACENLQTLSRLSPEYCTNAVLQKARNLKKLGIRGPLETKLDPKTLEKLDHLENLKLLNDLFSGAASENALHRLPHHGSFPKRLKKLTLSATYLDWEDMSTLGKIETLQVLKLKENAFHGIFWKAVGCGFSCLEFLLIESTDLVDWEISDNDFRSLTCLVLNCEKLSEVPLDLAQSLRELDIQRVAESAAESVRKIKEIIQWK</sequence>
<evidence type="ECO:0000313" key="12">
    <source>
        <dbReference type="EMBL" id="KAG8378754.1"/>
    </source>
</evidence>
<comment type="caution">
    <text evidence="12">The sequence shown here is derived from an EMBL/GenBank/DDBJ whole genome shotgun (WGS) entry which is preliminary data.</text>
</comment>
<dbReference type="PANTHER" id="PTHR23155">
    <property type="entry name" value="DISEASE RESISTANCE PROTEIN RP"/>
    <property type="match status" value="1"/>
</dbReference>
<dbReference type="EMBL" id="WHWC01000007">
    <property type="protein sequence ID" value="KAG8378754.1"/>
    <property type="molecule type" value="Genomic_DNA"/>
</dbReference>
<dbReference type="Gene3D" id="3.80.10.10">
    <property type="entry name" value="Ribonuclease Inhibitor"/>
    <property type="match status" value="1"/>
</dbReference>
<evidence type="ECO:0000259" key="9">
    <source>
        <dbReference type="Pfam" id="PF18052"/>
    </source>
</evidence>
<name>A0AAV6XF57_9LAMI</name>
<dbReference type="GO" id="GO:0098542">
    <property type="term" value="P:defense response to other organism"/>
    <property type="evidence" value="ECO:0007669"/>
    <property type="project" value="TreeGrafter"/>
</dbReference>
<dbReference type="Pfam" id="PF00931">
    <property type="entry name" value="NB-ARC"/>
    <property type="match status" value="1"/>
</dbReference>
<keyword evidence="5" id="KW-0611">Plant defense</keyword>
<dbReference type="Pfam" id="PF18052">
    <property type="entry name" value="Rx_N"/>
    <property type="match status" value="1"/>
</dbReference>
<dbReference type="InterPro" id="IPR036388">
    <property type="entry name" value="WH-like_DNA-bd_sf"/>
</dbReference>
<keyword evidence="2" id="KW-0433">Leucine-rich repeat</keyword>
<evidence type="ECO:0000256" key="1">
    <source>
        <dbReference type="ARBA" id="ARBA00008894"/>
    </source>
</evidence>
<dbReference type="GO" id="GO:0005524">
    <property type="term" value="F:ATP binding"/>
    <property type="evidence" value="ECO:0007669"/>
    <property type="project" value="UniProtKB-KW"/>
</dbReference>
<evidence type="ECO:0000259" key="8">
    <source>
        <dbReference type="Pfam" id="PF00931"/>
    </source>
</evidence>
<evidence type="ECO:0000256" key="2">
    <source>
        <dbReference type="ARBA" id="ARBA00022614"/>
    </source>
</evidence>
<dbReference type="Gene3D" id="1.10.10.10">
    <property type="entry name" value="Winged helix-like DNA-binding domain superfamily/Winged helix DNA-binding domain"/>
    <property type="match status" value="1"/>
</dbReference>
<feature type="domain" description="Disease resistance protein winged helix" evidence="10">
    <location>
        <begin position="408"/>
        <end position="478"/>
    </location>
</feature>
<dbReference type="InterPro" id="IPR002182">
    <property type="entry name" value="NB-ARC"/>
</dbReference>
<evidence type="ECO:0000256" key="6">
    <source>
        <dbReference type="ARBA" id="ARBA00022840"/>
    </source>
</evidence>
<dbReference type="InterPro" id="IPR038005">
    <property type="entry name" value="RX-like_CC"/>
</dbReference>
<evidence type="ECO:0000259" key="11">
    <source>
        <dbReference type="Pfam" id="PF23598"/>
    </source>
</evidence>
<dbReference type="Gene3D" id="3.40.50.300">
    <property type="entry name" value="P-loop containing nucleotide triphosphate hydrolases"/>
    <property type="match status" value="1"/>
</dbReference>
<dbReference type="PRINTS" id="PR00364">
    <property type="entry name" value="DISEASERSIST"/>
</dbReference>
<organism evidence="12 13">
    <name type="scientific">Buddleja alternifolia</name>
    <dbReference type="NCBI Taxonomy" id="168488"/>
    <lineage>
        <taxon>Eukaryota</taxon>
        <taxon>Viridiplantae</taxon>
        <taxon>Streptophyta</taxon>
        <taxon>Embryophyta</taxon>
        <taxon>Tracheophyta</taxon>
        <taxon>Spermatophyta</taxon>
        <taxon>Magnoliopsida</taxon>
        <taxon>eudicotyledons</taxon>
        <taxon>Gunneridae</taxon>
        <taxon>Pentapetalae</taxon>
        <taxon>asterids</taxon>
        <taxon>lamiids</taxon>
        <taxon>Lamiales</taxon>
        <taxon>Scrophulariaceae</taxon>
        <taxon>Buddlejeae</taxon>
        <taxon>Buddleja</taxon>
    </lineage>
</organism>
<dbReference type="InterPro" id="IPR041118">
    <property type="entry name" value="Rx_N"/>
</dbReference>
<dbReference type="SUPFAM" id="SSF52058">
    <property type="entry name" value="L domain-like"/>
    <property type="match status" value="1"/>
</dbReference>
<feature type="coiled-coil region" evidence="7">
    <location>
        <begin position="17"/>
        <end position="51"/>
    </location>
</feature>
<protein>
    <submittedName>
        <fullName evidence="12">Uncharacterized protein</fullName>
    </submittedName>
</protein>
<dbReference type="InterPro" id="IPR032675">
    <property type="entry name" value="LRR_dom_sf"/>
</dbReference>
<evidence type="ECO:0000259" key="10">
    <source>
        <dbReference type="Pfam" id="PF23559"/>
    </source>
</evidence>
<evidence type="ECO:0000256" key="3">
    <source>
        <dbReference type="ARBA" id="ARBA00022737"/>
    </source>
</evidence>
<proteinExistence type="inferred from homology"/>
<reference evidence="12" key="1">
    <citation type="submission" date="2019-10" db="EMBL/GenBank/DDBJ databases">
        <authorList>
            <person name="Zhang R."/>
            <person name="Pan Y."/>
            <person name="Wang J."/>
            <person name="Ma R."/>
            <person name="Yu S."/>
        </authorList>
    </citation>
    <scope>NUCLEOTIDE SEQUENCE</scope>
    <source>
        <strain evidence="12">LA-IB0</strain>
        <tissue evidence="12">Leaf</tissue>
    </source>
</reference>
<gene>
    <name evidence="12" type="ORF">BUALT_Bualt07G0018000</name>
</gene>
<dbReference type="PANTHER" id="PTHR23155:SF1193">
    <property type="entry name" value="DISEASE RESISTANCE PROTEIN RPP13-RELATED"/>
    <property type="match status" value="1"/>
</dbReference>
<dbReference type="Gene3D" id="1.10.8.430">
    <property type="entry name" value="Helical domain of apoptotic protease-activating factors"/>
    <property type="match status" value="1"/>
</dbReference>
<evidence type="ECO:0000256" key="5">
    <source>
        <dbReference type="ARBA" id="ARBA00022821"/>
    </source>
</evidence>